<dbReference type="InterPro" id="IPR009080">
    <property type="entry name" value="tRNAsynth_Ia_anticodon-bd"/>
</dbReference>
<comment type="caution">
    <text evidence="5">The sequence shown here is derived from an EMBL/GenBank/DDBJ whole genome shotgun (WGS) entry which is preliminary data.</text>
</comment>
<keyword evidence="3" id="KW-0067">ATP-binding</keyword>
<proteinExistence type="predicted"/>
<protein>
    <submittedName>
        <fullName evidence="5">DUF5915 domain-containing protein</fullName>
    </submittedName>
</protein>
<dbReference type="SUPFAM" id="SSF47323">
    <property type="entry name" value="Anticodon-binding domain of a subclass of class I aminoacyl-tRNA synthetases"/>
    <property type="match status" value="1"/>
</dbReference>
<sequence length="222" mass="24611">MRQPLQKVLIPVLNPAMKDQLEKVEELIKSEVNVKEISYLIDTEGFIKKKIKPNFVALGKKLGSKMKAVSAALAQFTQEDISNLEKEGSYSLNIDGESVTIEVNEVDISSEDIPGWTVASKGALTVALDITITPELQQEGDAREFVNRIQKIRKDSGFELTDKINVVIDTSETLKNSLTTYKDYICAEILAENLYFQAITEGSGIEIDVNDNILQTIVSKKG</sequence>
<keyword evidence="2" id="KW-0547">Nucleotide-binding</keyword>
<accession>A0ABS9SQA1</accession>
<name>A0ABS9SQA1_9BACT</name>
<evidence type="ECO:0000313" key="6">
    <source>
        <dbReference type="Proteomes" id="UP001202248"/>
    </source>
</evidence>
<dbReference type="EMBL" id="JAKWBL010000004">
    <property type="protein sequence ID" value="MCH5600573.1"/>
    <property type="molecule type" value="Genomic_DNA"/>
</dbReference>
<dbReference type="PANTHER" id="PTHR42780">
    <property type="entry name" value="SOLEUCYL-TRNA SYNTHETASE"/>
    <property type="match status" value="1"/>
</dbReference>
<organism evidence="5 6">
    <name type="scientific">Niabella ginsengisoli</name>
    <dbReference type="NCBI Taxonomy" id="522298"/>
    <lineage>
        <taxon>Bacteria</taxon>
        <taxon>Pseudomonadati</taxon>
        <taxon>Bacteroidota</taxon>
        <taxon>Chitinophagia</taxon>
        <taxon>Chitinophagales</taxon>
        <taxon>Chitinophagaceae</taxon>
        <taxon>Niabella</taxon>
    </lineage>
</organism>
<dbReference type="PANTHER" id="PTHR42780:SF1">
    <property type="entry name" value="ISOLEUCINE--TRNA LIGASE, CYTOPLASMIC"/>
    <property type="match status" value="1"/>
</dbReference>
<dbReference type="Pfam" id="PF19302">
    <property type="entry name" value="DUF5915"/>
    <property type="match status" value="1"/>
</dbReference>
<evidence type="ECO:0000256" key="2">
    <source>
        <dbReference type="ARBA" id="ARBA00022741"/>
    </source>
</evidence>
<evidence type="ECO:0000256" key="1">
    <source>
        <dbReference type="ARBA" id="ARBA00022598"/>
    </source>
</evidence>
<keyword evidence="1" id="KW-0436">Ligase</keyword>
<gene>
    <name evidence="5" type="ORF">MKP09_22985</name>
</gene>
<keyword evidence="6" id="KW-1185">Reference proteome</keyword>
<evidence type="ECO:0000256" key="3">
    <source>
        <dbReference type="ARBA" id="ARBA00022840"/>
    </source>
</evidence>
<evidence type="ECO:0000256" key="4">
    <source>
        <dbReference type="ARBA" id="ARBA00023146"/>
    </source>
</evidence>
<evidence type="ECO:0000313" key="5">
    <source>
        <dbReference type="EMBL" id="MCH5600573.1"/>
    </source>
</evidence>
<reference evidence="5 6" key="1">
    <citation type="submission" date="2022-02" db="EMBL/GenBank/DDBJ databases">
        <authorList>
            <person name="Min J."/>
        </authorList>
    </citation>
    <scope>NUCLEOTIDE SEQUENCE [LARGE SCALE GENOMIC DNA]</scope>
    <source>
        <strain evidence="5 6">GR10-1</strain>
    </source>
</reference>
<dbReference type="InterPro" id="IPR023586">
    <property type="entry name" value="Ile-tRNA-ligase_type2"/>
</dbReference>
<dbReference type="Proteomes" id="UP001202248">
    <property type="component" value="Unassembled WGS sequence"/>
</dbReference>
<keyword evidence="4" id="KW-0030">Aminoacyl-tRNA synthetase</keyword>
<dbReference type="RefSeq" id="WP_240832855.1">
    <property type="nucleotide sequence ID" value="NZ_JAKWBL010000004.1"/>
</dbReference>
<dbReference type="Gene3D" id="3.30.720.200">
    <property type="match status" value="1"/>
</dbReference>